<dbReference type="InterPro" id="IPR043128">
    <property type="entry name" value="Rev_trsase/Diguanyl_cyclase"/>
</dbReference>
<protein>
    <recommendedName>
        <fullName evidence="2">diguanylate cyclase</fullName>
        <ecNumber evidence="2">2.7.7.65</ecNumber>
    </recommendedName>
</protein>
<dbReference type="AlphaFoldDB" id="A0A1G8Y5F4"/>
<dbReference type="CDD" id="cd01949">
    <property type="entry name" value="GGDEF"/>
    <property type="match status" value="1"/>
</dbReference>
<keyword evidence="7" id="KW-1185">Reference proteome</keyword>
<dbReference type="STRING" id="376427.SAMN04487954_1106"/>
<feature type="coiled-coil region" evidence="4">
    <location>
        <begin position="119"/>
        <end position="167"/>
    </location>
</feature>
<dbReference type="RefSeq" id="WP_089686605.1">
    <property type="nucleotide sequence ID" value="NZ_FNES01000010.1"/>
</dbReference>
<dbReference type="InterPro" id="IPR035965">
    <property type="entry name" value="PAS-like_dom_sf"/>
</dbReference>
<dbReference type="Gene3D" id="3.30.70.270">
    <property type="match status" value="1"/>
</dbReference>
<evidence type="ECO:0000259" key="5">
    <source>
        <dbReference type="PROSITE" id="PS50887"/>
    </source>
</evidence>
<accession>A0A1G8Y5F4</accession>
<dbReference type="Pfam" id="PF00990">
    <property type="entry name" value="GGDEF"/>
    <property type="match status" value="1"/>
</dbReference>
<dbReference type="SUPFAM" id="SSF55073">
    <property type="entry name" value="Nucleotide cyclase"/>
    <property type="match status" value="1"/>
</dbReference>
<dbReference type="InterPro" id="IPR000014">
    <property type="entry name" value="PAS"/>
</dbReference>
<dbReference type="PROSITE" id="PS50887">
    <property type="entry name" value="GGDEF"/>
    <property type="match status" value="1"/>
</dbReference>
<dbReference type="FunFam" id="3.30.70.270:FF:000001">
    <property type="entry name" value="Diguanylate cyclase domain protein"/>
    <property type="match status" value="1"/>
</dbReference>
<evidence type="ECO:0000313" key="7">
    <source>
        <dbReference type="Proteomes" id="UP000198525"/>
    </source>
</evidence>
<dbReference type="NCBIfam" id="TIGR00254">
    <property type="entry name" value="GGDEF"/>
    <property type="match status" value="1"/>
</dbReference>
<dbReference type="CDD" id="cd00130">
    <property type="entry name" value="PAS"/>
    <property type="match status" value="1"/>
</dbReference>
<dbReference type="SMART" id="SM00267">
    <property type="entry name" value="GGDEF"/>
    <property type="match status" value="1"/>
</dbReference>
<comment type="catalytic activity">
    <reaction evidence="3">
        <text>2 GTP = 3',3'-c-di-GMP + 2 diphosphate</text>
        <dbReference type="Rhea" id="RHEA:24898"/>
        <dbReference type="ChEBI" id="CHEBI:33019"/>
        <dbReference type="ChEBI" id="CHEBI:37565"/>
        <dbReference type="ChEBI" id="CHEBI:58805"/>
        <dbReference type="EC" id="2.7.7.65"/>
    </reaction>
</comment>
<dbReference type="InterPro" id="IPR050469">
    <property type="entry name" value="Diguanylate_Cyclase"/>
</dbReference>
<evidence type="ECO:0000256" key="1">
    <source>
        <dbReference type="ARBA" id="ARBA00001946"/>
    </source>
</evidence>
<evidence type="ECO:0000313" key="6">
    <source>
        <dbReference type="EMBL" id="SDJ97953.1"/>
    </source>
</evidence>
<feature type="domain" description="GGDEF" evidence="5">
    <location>
        <begin position="204"/>
        <end position="330"/>
    </location>
</feature>
<evidence type="ECO:0000256" key="3">
    <source>
        <dbReference type="ARBA" id="ARBA00034247"/>
    </source>
</evidence>
<name>A0A1G8Y5F4_9GAMM</name>
<dbReference type="GO" id="GO:0052621">
    <property type="term" value="F:diguanylate cyclase activity"/>
    <property type="evidence" value="ECO:0007669"/>
    <property type="project" value="UniProtKB-EC"/>
</dbReference>
<keyword evidence="4" id="KW-0175">Coiled coil</keyword>
<dbReference type="OrthoDB" id="5620448at2"/>
<evidence type="ECO:0000256" key="2">
    <source>
        <dbReference type="ARBA" id="ARBA00012528"/>
    </source>
</evidence>
<reference evidence="6 7" key="1">
    <citation type="submission" date="2016-10" db="EMBL/GenBank/DDBJ databases">
        <authorList>
            <person name="de Groot N.N."/>
        </authorList>
    </citation>
    <scope>NUCLEOTIDE SEQUENCE [LARGE SCALE GENOMIC DNA]</scope>
    <source>
        <strain evidence="6 7">CGMCC 1.6133</strain>
    </source>
</reference>
<dbReference type="InterPro" id="IPR029787">
    <property type="entry name" value="Nucleotide_cyclase"/>
</dbReference>
<organism evidence="6 7">
    <name type="scientific">Billgrantia gudaonensis</name>
    <dbReference type="NCBI Taxonomy" id="376427"/>
    <lineage>
        <taxon>Bacteria</taxon>
        <taxon>Pseudomonadati</taxon>
        <taxon>Pseudomonadota</taxon>
        <taxon>Gammaproteobacteria</taxon>
        <taxon>Oceanospirillales</taxon>
        <taxon>Halomonadaceae</taxon>
        <taxon>Billgrantia</taxon>
    </lineage>
</organism>
<dbReference type="EC" id="2.7.7.65" evidence="2"/>
<comment type="cofactor">
    <cofactor evidence="1">
        <name>Mg(2+)</name>
        <dbReference type="ChEBI" id="CHEBI:18420"/>
    </cofactor>
</comment>
<evidence type="ECO:0000256" key="4">
    <source>
        <dbReference type="SAM" id="Coils"/>
    </source>
</evidence>
<dbReference type="SUPFAM" id="SSF55785">
    <property type="entry name" value="PYP-like sensor domain (PAS domain)"/>
    <property type="match status" value="1"/>
</dbReference>
<gene>
    <name evidence="6" type="ORF">SAMN04487954_1106</name>
</gene>
<dbReference type="Proteomes" id="UP000198525">
    <property type="component" value="Unassembled WGS sequence"/>
</dbReference>
<dbReference type="EMBL" id="FNES01000010">
    <property type="protein sequence ID" value="SDJ97953.1"/>
    <property type="molecule type" value="Genomic_DNA"/>
</dbReference>
<dbReference type="PANTHER" id="PTHR45138">
    <property type="entry name" value="REGULATORY COMPONENTS OF SENSORY TRANSDUCTION SYSTEM"/>
    <property type="match status" value="1"/>
</dbReference>
<proteinExistence type="predicted"/>
<dbReference type="InterPro" id="IPR000160">
    <property type="entry name" value="GGDEF_dom"/>
</dbReference>
<dbReference type="Gene3D" id="3.30.450.20">
    <property type="entry name" value="PAS domain"/>
    <property type="match status" value="1"/>
</dbReference>
<dbReference type="PANTHER" id="PTHR45138:SF9">
    <property type="entry name" value="DIGUANYLATE CYCLASE DGCM-RELATED"/>
    <property type="match status" value="1"/>
</dbReference>
<sequence length="330" mass="36658">MRPRAADFARWWHHAPSGQVIVDEQGLILQANQTISDWMALPVSYLYNRPASELFTPEARMLYLGLLAYRVAEDGAADEVHLTLRVEGDAPLPVLCSARQMTHQSADLVLLSMLPIARKDSLERELIQARQEAQLALEEKNAVIAELKSVRSALESQREELKSLTMRLGHEARSDALTGLPNRRHFDSVLQQLLLTLAVNRGPASLSVALLDVDHFKPVNDQYGHAVGDRVLQQLAQLLSSQLRGRDLAARIGGEEFALLMPDTSHAEASVAMDRLRRAIEIYPWQPVPITVSIGLTSFRAGDTQDSLMARADAALYSAKHQGRNRVAKR</sequence>